<dbReference type="Gene3D" id="2.60.470.10">
    <property type="entry name" value="Acid-sensing ion channels like domains"/>
    <property type="match status" value="1"/>
</dbReference>
<dbReference type="AlphaFoldDB" id="A0A6J2X5H5"/>
<keyword evidence="5 12" id="KW-0812">Transmembrane</keyword>
<dbReference type="GeneID" id="115875179"/>
<evidence type="ECO:0000313" key="14">
    <source>
        <dbReference type="Proteomes" id="UP000504635"/>
    </source>
</evidence>
<dbReference type="PANTHER" id="PTHR11690:SF253">
    <property type="entry name" value="PICKPOCKET 18-RELATED"/>
    <property type="match status" value="1"/>
</dbReference>
<proteinExistence type="inferred from homology"/>
<gene>
    <name evidence="15" type="primary">LOC115875179</name>
</gene>
<accession>A0A6J2X5H5</accession>
<evidence type="ECO:0000256" key="1">
    <source>
        <dbReference type="ARBA" id="ARBA00004141"/>
    </source>
</evidence>
<evidence type="ECO:0000313" key="15">
    <source>
        <dbReference type="RefSeq" id="XP_030746443.1"/>
    </source>
</evidence>
<protein>
    <submittedName>
        <fullName evidence="15">Pickpocket protein 28-like</fullName>
    </submittedName>
</protein>
<dbReference type="PANTHER" id="PTHR11690">
    <property type="entry name" value="AMILORIDE-SENSITIVE SODIUM CHANNEL-RELATED"/>
    <property type="match status" value="1"/>
</dbReference>
<evidence type="ECO:0000256" key="9">
    <source>
        <dbReference type="ARBA" id="ARBA00023136"/>
    </source>
</evidence>
<dbReference type="InterPro" id="IPR001873">
    <property type="entry name" value="ENaC"/>
</dbReference>
<dbReference type="GO" id="GO:0015280">
    <property type="term" value="F:ligand-gated sodium channel activity"/>
    <property type="evidence" value="ECO:0007669"/>
    <property type="project" value="TreeGrafter"/>
</dbReference>
<keyword evidence="8 12" id="KW-0406">Ion transport</keyword>
<dbReference type="OrthoDB" id="6436100at2759"/>
<evidence type="ECO:0000256" key="3">
    <source>
        <dbReference type="ARBA" id="ARBA00022448"/>
    </source>
</evidence>
<keyword evidence="9 13" id="KW-0472">Membrane</keyword>
<evidence type="ECO:0000256" key="4">
    <source>
        <dbReference type="ARBA" id="ARBA00022461"/>
    </source>
</evidence>
<comment type="similarity">
    <text evidence="2 12">Belongs to the amiloride-sensitive sodium channel (TC 1.A.6) family.</text>
</comment>
<evidence type="ECO:0000256" key="7">
    <source>
        <dbReference type="ARBA" id="ARBA00023053"/>
    </source>
</evidence>
<keyword evidence="3 12" id="KW-0813">Transport</keyword>
<evidence type="ECO:0000256" key="10">
    <source>
        <dbReference type="ARBA" id="ARBA00023201"/>
    </source>
</evidence>
<keyword evidence="10 12" id="KW-0739">Sodium transport</keyword>
<organism evidence="14 15">
    <name type="scientific">Sitophilus oryzae</name>
    <name type="common">Rice weevil</name>
    <name type="synonym">Curculio oryzae</name>
    <dbReference type="NCBI Taxonomy" id="7048"/>
    <lineage>
        <taxon>Eukaryota</taxon>
        <taxon>Metazoa</taxon>
        <taxon>Ecdysozoa</taxon>
        <taxon>Arthropoda</taxon>
        <taxon>Hexapoda</taxon>
        <taxon>Insecta</taxon>
        <taxon>Pterygota</taxon>
        <taxon>Neoptera</taxon>
        <taxon>Endopterygota</taxon>
        <taxon>Coleoptera</taxon>
        <taxon>Polyphaga</taxon>
        <taxon>Cucujiformia</taxon>
        <taxon>Curculionidae</taxon>
        <taxon>Dryophthorinae</taxon>
        <taxon>Sitophilus</taxon>
    </lineage>
</organism>
<keyword evidence="14" id="KW-1185">Reference proteome</keyword>
<keyword evidence="6 13" id="KW-1133">Transmembrane helix</keyword>
<name>A0A6J2X5H5_SITOR</name>
<keyword evidence="4 12" id="KW-0894">Sodium channel</keyword>
<evidence type="ECO:0000256" key="12">
    <source>
        <dbReference type="RuleBase" id="RU000679"/>
    </source>
</evidence>
<dbReference type="Pfam" id="PF00858">
    <property type="entry name" value="ASC"/>
    <property type="match status" value="1"/>
</dbReference>
<comment type="subcellular location">
    <subcellularLocation>
        <location evidence="1">Membrane</location>
        <topology evidence="1">Multi-pass membrane protein</topology>
    </subcellularLocation>
</comment>
<evidence type="ECO:0000256" key="11">
    <source>
        <dbReference type="ARBA" id="ARBA00023303"/>
    </source>
</evidence>
<evidence type="ECO:0000256" key="13">
    <source>
        <dbReference type="SAM" id="Phobius"/>
    </source>
</evidence>
<evidence type="ECO:0000256" key="6">
    <source>
        <dbReference type="ARBA" id="ARBA00022989"/>
    </source>
</evidence>
<dbReference type="RefSeq" id="XP_030746443.1">
    <property type="nucleotide sequence ID" value="XM_030890583.1"/>
</dbReference>
<evidence type="ECO:0000256" key="8">
    <source>
        <dbReference type="ARBA" id="ARBA00023065"/>
    </source>
</evidence>
<dbReference type="InParanoid" id="A0A6J2X5H5"/>
<reference evidence="15" key="1">
    <citation type="submission" date="2025-08" db="UniProtKB">
        <authorList>
            <consortium name="RefSeq"/>
        </authorList>
    </citation>
    <scope>IDENTIFICATION</scope>
    <source>
        <tissue evidence="15">Gonads</tissue>
    </source>
</reference>
<dbReference type="GO" id="GO:0005886">
    <property type="term" value="C:plasma membrane"/>
    <property type="evidence" value="ECO:0007669"/>
    <property type="project" value="TreeGrafter"/>
</dbReference>
<evidence type="ECO:0000256" key="2">
    <source>
        <dbReference type="ARBA" id="ARBA00007193"/>
    </source>
</evidence>
<dbReference type="KEGG" id="soy:115875179"/>
<sequence length="425" mass="48910">MCVYYNWVEDPTYVTLDPWELPITDVNFPAIDICNVNKLSKWKAQELAEKIHSYFNNEAYSVVLRYVKLLGNMYDFSLHGSNNFARLQNILDQFLNGTDLAVLLLKLMVPCDEMLQKCEWNSVEYDCRNLFRVRLSDGGFCCSFNQIQPILRPEIYGASEAHYHLPKTSKKFEGSELNNGLTVTISNNLSDYFYTTLATRGVTIKVFLPTDFPDVSSGSLREVIVKEQSEVFIKLEPYSLRSQDTIRAMPQSLRKCKFADEENIGFGLYSSSNCYVSCKIKSILSLCKCIPFMFPKIKVEKNNLRYCNVIDIPCLNKYQHKILRYYPTEDPDNPELAFELEDSLKCHCIPNCDDVIYDVDVHEIEYFGGDSGNKLTQSIFTIRIFGGILSLFLGISVMSFIEILLLIFKLISLKIYKLLHSENKN</sequence>
<dbReference type="Proteomes" id="UP000504635">
    <property type="component" value="Unplaced"/>
</dbReference>
<evidence type="ECO:0000256" key="5">
    <source>
        <dbReference type="ARBA" id="ARBA00022692"/>
    </source>
</evidence>
<keyword evidence="7" id="KW-0915">Sodium</keyword>
<keyword evidence="11 12" id="KW-0407">Ion channel</keyword>
<feature type="transmembrane region" description="Helical" evidence="13">
    <location>
        <begin position="384"/>
        <end position="408"/>
    </location>
</feature>